<organism evidence="1 2">
    <name type="scientific">Rhizobium paranaense</name>
    <dbReference type="NCBI Taxonomy" id="1650438"/>
    <lineage>
        <taxon>Bacteria</taxon>
        <taxon>Pseudomonadati</taxon>
        <taxon>Pseudomonadota</taxon>
        <taxon>Alphaproteobacteria</taxon>
        <taxon>Hyphomicrobiales</taxon>
        <taxon>Rhizobiaceae</taxon>
        <taxon>Rhizobium/Agrobacterium group</taxon>
        <taxon>Rhizobium</taxon>
    </lineage>
</organism>
<dbReference type="EMBL" id="JACHBI010000008">
    <property type="protein sequence ID" value="MBB5575430.1"/>
    <property type="molecule type" value="Genomic_DNA"/>
</dbReference>
<gene>
    <name evidence="1" type="ORF">GGD50_004065</name>
</gene>
<dbReference type="AlphaFoldDB" id="A0A7W8XU46"/>
<accession>A0A7W8XU46</accession>
<proteinExistence type="predicted"/>
<evidence type="ECO:0000313" key="1">
    <source>
        <dbReference type="EMBL" id="MBB5575430.1"/>
    </source>
</evidence>
<name>A0A7W8XU46_9HYPH</name>
<keyword evidence="2" id="KW-1185">Reference proteome</keyword>
<dbReference type="Proteomes" id="UP000549882">
    <property type="component" value="Unassembled WGS sequence"/>
</dbReference>
<reference evidence="1 2" key="1">
    <citation type="submission" date="2020-08" db="EMBL/GenBank/DDBJ databases">
        <title>Genomic Encyclopedia of Type Strains, Phase IV (KMG-V): Genome sequencing to study the core and pangenomes of soil and plant-associated prokaryotes.</title>
        <authorList>
            <person name="Whitman W."/>
        </authorList>
    </citation>
    <scope>NUCLEOTIDE SEQUENCE [LARGE SCALE GENOMIC DNA]</scope>
    <source>
        <strain evidence="1 2">SEMIA 4064</strain>
    </source>
</reference>
<sequence>MRKFNVIVTTEIEADTAEEAALLLYQELTKRPPPLRFSVVDESKSTTSIILDRAKAEEFASIDHTADPGNW</sequence>
<comment type="caution">
    <text evidence="1">The sequence shown here is derived from an EMBL/GenBank/DDBJ whole genome shotgun (WGS) entry which is preliminary data.</text>
</comment>
<protein>
    <submittedName>
        <fullName evidence="1">Uncharacterized protein</fullName>
    </submittedName>
</protein>
<dbReference type="RefSeq" id="WP_183938724.1">
    <property type="nucleotide sequence ID" value="NZ_JACHBI010000008.1"/>
</dbReference>
<evidence type="ECO:0000313" key="2">
    <source>
        <dbReference type="Proteomes" id="UP000549882"/>
    </source>
</evidence>